<dbReference type="SUPFAM" id="SSF63829">
    <property type="entry name" value="Calcium-dependent phosphotriesterase"/>
    <property type="match status" value="1"/>
</dbReference>
<dbReference type="Proteomes" id="UP001556692">
    <property type="component" value="Unassembled WGS sequence"/>
</dbReference>
<feature type="domain" description="SMP-30/Gluconolactonase/LRE-like region" evidence="2">
    <location>
        <begin position="15"/>
        <end position="255"/>
    </location>
</feature>
<keyword evidence="4" id="KW-1185">Reference proteome</keyword>
<dbReference type="EC" id="3.1.1.99" evidence="3"/>
<dbReference type="Pfam" id="PF08450">
    <property type="entry name" value="SGL"/>
    <property type="match status" value="1"/>
</dbReference>
<dbReference type="RefSeq" id="WP_367953927.1">
    <property type="nucleotide sequence ID" value="NZ_JBDPGJ010000002.1"/>
</dbReference>
<keyword evidence="3" id="KW-0378">Hydrolase</keyword>
<dbReference type="PRINTS" id="PR01790">
    <property type="entry name" value="SMP30FAMILY"/>
</dbReference>
<dbReference type="EMBL" id="JBDPGJ010000002">
    <property type="protein sequence ID" value="MEX0406059.1"/>
    <property type="molecule type" value="Genomic_DNA"/>
</dbReference>
<dbReference type="Gene3D" id="2.120.10.30">
    <property type="entry name" value="TolB, C-terminal domain"/>
    <property type="match status" value="1"/>
</dbReference>
<dbReference type="InterPro" id="IPR005511">
    <property type="entry name" value="SMP-30"/>
</dbReference>
<evidence type="ECO:0000256" key="1">
    <source>
        <dbReference type="ARBA" id="ARBA00008853"/>
    </source>
</evidence>
<dbReference type="InterPro" id="IPR011042">
    <property type="entry name" value="6-blade_b-propeller_TolB-like"/>
</dbReference>
<dbReference type="PANTHER" id="PTHR10907">
    <property type="entry name" value="REGUCALCIN"/>
    <property type="match status" value="1"/>
</dbReference>
<evidence type="ECO:0000313" key="4">
    <source>
        <dbReference type="Proteomes" id="UP001556692"/>
    </source>
</evidence>
<comment type="similarity">
    <text evidence="1">Belongs to the SMP-30/CGR1 family.</text>
</comment>
<dbReference type="GO" id="GO:0016787">
    <property type="term" value="F:hydrolase activity"/>
    <property type="evidence" value="ECO:0007669"/>
    <property type="project" value="UniProtKB-KW"/>
</dbReference>
<gene>
    <name evidence="3" type="ORF">ABGN05_10325</name>
</gene>
<comment type="caution">
    <text evidence="3">The sequence shown here is derived from an EMBL/GenBank/DDBJ whole genome shotgun (WGS) entry which is preliminary data.</text>
</comment>
<proteinExistence type="inferred from homology"/>
<evidence type="ECO:0000259" key="2">
    <source>
        <dbReference type="Pfam" id="PF08450"/>
    </source>
</evidence>
<dbReference type="PANTHER" id="PTHR10907:SF47">
    <property type="entry name" value="REGUCALCIN"/>
    <property type="match status" value="1"/>
</dbReference>
<protein>
    <submittedName>
        <fullName evidence="3">SMP-30/gluconolactonase/LRE family protein</fullName>
        <ecNumber evidence="3">3.1.1.99</ecNumber>
    </submittedName>
</protein>
<reference evidence="3 4" key="1">
    <citation type="submission" date="2024-05" db="EMBL/GenBank/DDBJ databases">
        <authorList>
            <person name="Jiang F."/>
        </authorList>
    </citation>
    <scope>NUCLEOTIDE SEQUENCE [LARGE SCALE GENOMIC DNA]</scope>
    <source>
        <strain evidence="3 4">LZ166</strain>
    </source>
</reference>
<sequence length="305" mass="33009">MTIHYSLVSETPDLLGESPVWDYDNKRLYWVDGVSRRIRCHVPASGAFQSWDTPSMVGSIALGEGGTLVVGLADGIYLLDLASGGFSPLMIPEPADRKVRFNDGKNDRYGRFLCGTMGVNADPLGKLWRVDREGRSSVFATGIRIFNSLCFSPDGRTMYFSDSLDRTIRAFSYGPGDAEIGDPRILVDTDVFDSGPDGATVDAEGCLWVCLVQVGKIARFTPRGKLDRLIDAPTDMPSCVSFGGEDLSTLYVTSIKDSGSGRAISRHPQGGCLYAIEGLGVRGLPEARFGVPLLQEDGTDRCSSE</sequence>
<name>A0ABV3SJ59_9HYPH</name>
<evidence type="ECO:0000313" key="3">
    <source>
        <dbReference type="EMBL" id="MEX0406059.1"/>
    </source>
</evidence>
<organism evidence="3 4">
    <name type="scientific">Aquibium pacificus</name>
    <dbReference type="NCBI Taxonomy" id="3153579"/>
    <lineage>
        <taxon>Bacteria</taxon>
        <taxon>Pseudomonadati</taxon>
        <taxon>Pseudomonadota</taxon>
        <taxon>Alphaproteobacteria</taxon>
        <taxon>Hyphomicrobiales</taxon>
        <taxon>Phyllobacteriaceae</taxon>
        <taxon>Aquibium</taxon>
    </lineage>
</organism>
<accession>A0ABV3SJ59</accession>
<dbReference type="InterPro" id="IPR013658">
    <property type="entry name" value="SGL"/>
</dbReference>